<keyword evidence="1" id="KW-0378">Hydrolase</keyword>
<dbReference type="EMBL" id="JAPDIA010000003">
    <property type="protein sequence ID" value="MDG0809949.1"/>
    <property type="molecule type" value="Genomic_DNA"/>
</dbReference>
<evidence type="ECO:0000313" key="3">
    <source>
        <dbReference type="EMBL" id="MDG0809949.1"/>
    </source>
</evidence>
<dbReference type="RefSeq" id="WP_277531519.1">
    <property type="nucleotide sequence ID" value="NZ_JAPDIA010000003.1"/>
</dbReference>
<evidence type="ECO:0000259" key="2">
    <source>
        <dbReference type="Pfam" id="PF03629"/>
    </source>
</evidence>
<protein>
    <submittedName>
        <fullName evidence="3">Sialate O-acetylesterase</fullName>
    </submittedName>
</protein>
<feature type="domain" description="Sialate O-acetylesterase" evidence="2">
    <location>
        <begin position="1"/>
        <end position="140"/>
    </location>
</feature>
<dbReference type="InterPro" id="IPR036514">
    <property type="entry name" value="SGNH_hydro_sf"/>
</dbReference>
<evidence type="ECO:0000313" key="4">
    <source>
        <dbReference type="Proteomes" id="UP001153404"/>
    </source>
</evidence>
<reference evidence="3" key="1">
    <citation type="submission" date="2022-10" db="EMBL/GenBank/DDBJ databases">
        <title>Comparative genomic analysis of Cohnella hashimotonis sp. nov., isolated from the International Space Station.</title>
        <authorList>
            <person name="Simpson A."/>
            <person name="Venkateswaran K."/>
        </authorList>
    </citation>
    <scope>NUCLEOTIDE SEQUENCE</scope>
    <source>
        <strain evidence="3">DSM 28161</strain>
    </source>
</reference>
<dbReference type="AlphaFoldDB" id="A0A9X4KXA8"/>
<dbReference type="SUPFAM" id="SSF52266">
    <property type="entry name" value="SGNH hydrolase"/>
    <property type="match status" value="1"/>
</dbReference>
<accession>A0A9X4KXA8</accession>
<organism evidence="3 4">
    <name type="scientific">Cohnella rhizosphaerae</name>
    <dbReference type="NCBI Taxonomy" id="1457232"/>
    <lineage>
        <taxon>Bacteria</taxon>
        <taxon>Bacillati</taxon>
        <taxon>Bacillota</taxon>
        <taxon>Bacilli</taxon>
        <taxon>Bacillales</taxon>
        <taxon>Paenibacillaceae</taxon>
        <taxon>Cohnella</taxon>
    </lineage>
</organism>
<dbReference type="InterPro" id="IPR039329">
    <property type="entry name" value="SIAE"/>
</dbReference>
<dbReference type="PANTHER" id="PTHR22901:SF0">
    <property type="entry name" value="SIALATE O-ACETYLESTERASE"/>
    <property type="match status" value="1"/>
</dbReference>
<dbReference type="PANTHER" id="PTHR22901">
    <property type="entry name" value="SIALATE O-ACETYLESTERASE"/>
    <property type="match status" value="1"/>
</dbReference>
<sequence length="272" mass="30099">MSKWNPEQDGTLYRMMQEVVASAGGSVRGVLWYQGCSDCNPDEAPTYMSRFRAMVDRWREDCGSERLPFLTVQLNRYTAPNPTPEADACWGAVREQQRRAAREIPHVAVVPALDCPLSDEIHNSPAGNLLIGERLARAALSEVYGRPVHCRAPEIAAARLTSPDPAAAEPTIEPTIELTFDYVAGYLLHTGSLERVFTAEDDAGLIPVKQCEIVGPRTIKLTLTRAVRGESRLHGAYERNPVAHLPLDSDTYMPLLGFYGFPISGAQYDENR</sequence>
<proteinExistence type="predicted"/>
<dbReference type="GO" id="GO:0001681">
    <property type="term" value="F:sialate O-acetylesterase activity"/>
    <property type="evidence" value="ECO:0007669"/>
    <property type="project" value="InterPro"/>
</dbReference>
<dbReference type="GO" id="GO:0005975">
    <property type="term" value="P:carbohydrate metabolic process"/>
    <property type="evidence" value="ECO:0007669"/>
    <property type="project" value="TreeGrafter"/>
</dbReference>
<keyword evidence="4" id="KW-1185">Reference proteome</keyword>
<dbReference type="Gene3D" id="3.40.50.1110">
    <property type="entry name" value="SGNH hydrolase"/>
    <property type="match status" value="1"/>
</dbReference>
<dbReference type="Pfam" id="PF03629">
    <property type="entry name" value="SASA"/>
    <property type="match status" value="1"/>
</dbReference>
<gene>
    <name evidence="3" type="ORF">OMP40_11800</name>
</gene>
<name>A0A9X4KXA8_9BACL</name>
<comment type="caution">
    <text evidence="3">The sequence shown here is derived from an EMBL/GenBank/DDBJ whole genome shotgun (WGS) entry which is preliminary data.</text>
</comment>
<evidence type="ECO:0000256" key="1">
    <source>
        <dbReference type="ARBA" id="ARBA00022801"/>
    </source>
</evidence>
<dbReference type="InterPro" id="IPR005181">
    <property type="entry name" value="SASA"/>
</dbReference>
<dbReference type="Proteomes" id="UP001153404">
    <property type="component" value="Unassembled WGS sequence"/>
</dbReference>